<evidence type="ECO:0000313" key="3">
    <source>
        <dbReference type="Proteomes" id="UP000248544"/>
    </source>
</evidence>
<dbReference type="EMBL" id="POUA01000171">
    <property type="protein sequence ID" value="PZG41514.1"/>
    <property type="molecule type" value="Genomic_DNA"/>
</dbReference>
<dbReference type="AlphaFoldDB" id="A0A2W2HRY3"/>
<gene>
    <name evidence="2" type="ORF">C1I98_21195</name>
</gene>
<dbReference type="Proteomes" id="UP000248544">
    <property type="component" value="Unassembled WGS sequence"/>
</dbReference>
<sequence length="101" mass="10628">MDADPPQESIGPFLDLSGVRAGDHERPQPMPVGARLVHQAAGRRTPTGARHARLGTSTGSKVPARSRGTAGRTGPIPICTVLPIRPLRELPVPWPTGSCLP</sequence>
<protein>
    <submittedName>
        <fullName evidence="2">Uncharacterized protein</fullName>
    </submittedName>
</protein>
<keyword evidence="3" id="KW-1185">Reference proteome</keyword>
<evidence type="ECO:0000313" key="2">
    <source>
        <dbReference type="EMBL" id="PZG41514.1"/>
    </source>
</evidence>
<proteinExistence type="predicted"/>
<evidence type="ECO:0000256" key="1">
    <source>
        <dbReference type="SAM" id="MobiDB-lite"/>
    </source>
</evidence>
<organism evidence="2 3">
    <name type="scientific">Spongiactinospora gelatinilytica</name>
    <dbReference type="NCBI Taxonomy" id="2666298"/>
    <lineage>
        <taxon>Bacteria</taxon>
        <taxon>Bacillati</taxon>
        <taxon>Actinomycetota</taxon>
        <taxon>Actinomycetes</taxon>
        <taxon>Streptosporangiales</taxon>
        <taxon>Streptosporangiaceae</taxon>
        <taxon>Spongiactinospora</taxon>
    </lineage>
</organism>
<accession>A0A2W2HRY3</accession>
<reference evidence="2 3" key="1">
    <citation type="submission" date="2018-01" db="EMBL/GenBank/DDBJ databases">
        <title>Draft genome sequence of Sphaerisporangium sp. 7K107.</title>
        <authorList>
            <person name="Sahin N."/>
            <person name="Saygin H."/>
            <person name="Ay H."/>
        </authorList>
    </citation>
    <scope>NUCLEOTIDE SEQUENCE [LARGE SCALE GENOMIC DNA]</scope>
    <source>
        <strain evidence="2 3">7K107</strain>
    </source>
</reference>
<feature type="region of interest" description="Disordered" evidence="1">
    <location>
        <begin position="1"/>
        <end position="77"/>
    </location>
</feature>
<comment type="caution">
    <text evidence="2">The sequence shown here is derived from an EMBL/GenBank/DDBJ whole genome shotgun (WGS) entry which is preliminary data.</text>
</comment>
<name>A0A2W2HRY3_9ACTN</name>